<protein>
    <submittedName>
        <fullName evidence="1">Uncharacterized protein</fullName>
    </submittedName>
</protein>
<dbReference type="EMBL" id="FMXQ01000004">
    <property type="protein sequence ID" value="SDB31162.1"/>
    <property type="molecule type" value="Genomic_DNA"/>
</dbReference>
<sequence>MTNQLFEGPRLKIERAKRHIEELESRIKSFRDLNPYSLVRETDPDTGDNVYRVRIKEVIPCDFSVIIGDAVHNLRSALDQVVCDLVAANCGRVTRKTGFLITGSRDTFETHFPEKIKGVSKRAERAMRRFKPYESGCDLLYFLNWLDIEDKHKGIIAVGAAHRQVRAVHTVHASQIVPGQPIKIPVKVGPNHIVCPLTDNAEVFRTGPTGFDEDVEVAIEVAVAEAPIGQGQPIVPILAQTAHFIEKGVDILERHAL</sequence>
<evidence type="ECO:0000313" key="1">
    <source>
        <dbReference type="EMBL" id="SDB31162.1"/>
    </source>
</evidence>
<dbReference type="OrthoDB" id="5905861at2"/>
<dbReference type="Proteomes" id="UP000199071">
    <property type="component" value="Unassembled WGS sequence"/>
</dbReference>
<dbReference type="AlphaFoldDB" id="A0A1G6CEI1"/>
<accession>A0A1G6CEI1</accession>
<gene>
    <name evidence="1" type="ORF">SAMN02982931_02373</name>
</gene>
<keyword evidence="2" id="KW-1185">Reference proteome</keyword>
<name>A0A1G6CEI1_9HYPH</name>
<dbReference type="STRING" id="665467.SAMN02982931_02373"/>
<organism evidence="1 2">
    <name type="scientific">Bauldia litoralis</name>
    <dbReference type="NCBI Taxonomy" id="665467"/>
    <lineage>
        <taxon>Bacteria</taxon>
        <taxon>Pseudomonadati</taxon>
        <taxon>Pseudomonadota</taxon>
        <taxon>Alphaproteobacteria</taxon>
        <taxon>Hyphomicrobiales</taxon>
        <taxon>Kaistiaceae</taxon>
        <taxon>Bauldia</taxon>
    </lineage>
</organism>
<proteinExistence type="predicted"/>
<dbReference type="RefSeq" id="WP_090876629.1">
    <property type="nucleotide sequence ID" value="NZ_FMXQ01000004.1"/>
</dbReference>
<reference evidence="1 2" key="1">
    <citation type="submission" date="2016-10" db="EMBL/GenBank/DDBJ databases">
        <authorList>
            <person name="de Groot N.N."/>
        </authorList>
    </citation>
    <scope>NUCLEOTIDE SEQUENCE [LARGE SCALE GENOMIC DNA]</scope>
    <source>
        <strain evidence="1 2">ATCC 35022</strain>
    </source>
</reference>
<evidence type="ECO:0000313" key="2">
    <source>
        <dbReference type="Proteomes" id="UP000199071"/>
    </source>
</evidence>